<dbReference type="Pfam" id="PF01352">
    <property type="entry name" value="KRAB"/>
    <property type="match status" value="1"/>
</dbReference>
<keyword evidence="16" id="KW-1185">Reference proteome</keyword>
<evidence type="ECO:0000256" key="7">
    <source>
        <dbReference type="ARBA" id="ARBA00023125"/>
    </source>
</evidence>
<dbReference type="SMART" id="SM00355">
    <property type="entry name" value="ZnF_C2H2"/>
    <property type="match status" value="4"/>
</dbReference>
<accession>A0A1S3WHD6</accession>
<dbReference type="Proteomes" id="UP001652624">
    <property type="component" value="Chromosome 17"/>
</dbReference>
<dbReference type="SUPFAM" id="SSF109640">
    <property type="entry name" value="KRAB domain (Kruppel-associated box)"/>
    <property type="match status" value="1"/>
</dbReference>
<feature type="domain" description="C2H2-type" evidence="13">
    <location>
        <begin position="503"/>
        <end position="526"/>
    </location>
</feature>
<dbReference type="RefSeq" id="XP_016045740.2">
    <property type="nucleotide sequence ID" value="XM_016190254.2"/>
</dbReference>
<dbReference type="InterPro" id="IPR036051">
    <property type="entry name" value="KRAB_dom_sf"/>
</dbReference>
<dbReference type="InterPro" id="IPR036236">
    <property type="entry name" value="Znf_C2H2_sf"/>
</dbReference>
<dbReference type="OrthoDB" id="9658517at2759"/>
<dbReference type="PROSITE" id="PS50805">
    <property type="entry name" value="KRAB"/>
    <property type="match status" value="1"/>
</dbReference>
<dbReference type="Gene3D" id="6.10.140.140">
    <property type="match status" value="1"/>
</dbReference>
<dbReference type="InterPro" id="IPR001909">
    <property type="entry name" value="KRAB"/>
</dbReference>
<feature type="domain" description="C2H2-type" evidence="13">
    <location>
        <begin position="475"/>
        <end position="502"/>
    </location>
</feature>
<evidence type="ECO:0000259" key="14">
    <source>
        <dbReference type="PROSITE" id="PS50804"/>
    </source>
</evidence>
<evidence type="ECO:0000256" key="12">
    <source>
        <dbReference type="SAM" id="MobiDB-lite"/>
    </source>
</evidence>
<keyword evidence="2" id="KW-0479">Metal-binding</keyword>
<sequence length="530" mass="60582">MQPLSKSMAISKPRNLALHEQGEILKGDVSWQQKTIPVMQTSDSEASRQKFRTFQYLEVSGPHKAFAQLWELCLQWLRPEVHTKKQILQLLVLEQFLTVLPEEVRIWVNLQHPKNSKEVVTLLKDVIEILEDKGIPSKDSALLPKGNIMETDPPTGESWEPVTFKDVVVEFSKEEWGQLDPAGKDLYRDVILENLRNLDSLHKGKHQLSEPVTACQLKNKTKKWAMKQEIPRTTVLGREVLSKNPDSVPKQTIAGKESLEVTVTRVTKTGDPSLHAWKSHDWSHRDQKKLELSLQQESFIHKMNYTEEGDYKCTKNKKKNDSMSLNSIFDTQGGIPMRTEYSKYNKVKTAFQFNVQSVGNQESDDDKKCENSLSLSSNVQHLKSHSTVNSYECYQCGKAFSRGSSLIRHQIIHTGEKPYKCSECGRFFNRRTNLTKHQNLHSEGKACEGNANGNTLSNKEDSHTNTRPHSGGNSYACSNCGKTFNRSSSLIRHQMIHTGEKPFKCVQCQKAFNRRSNLVKHQKLHTQKVW</sequence>
<reference evidence="17 18" key="1">
    <citation type="submission" date="2025-05" db="UniProtKB">
        <authorList>
            <consortium name="RefSeq"/>
        </authorList>
    </citation>
    <scope>IDENTIFICATION</scope>
</reference>
<dbReference type="SMART" id="SM00349">
    <property type="entry name" value="KRAB"/>
    <property type="match status" value="1"/>
</dbReference>
<dbReference type="PROSITE" id="PS00028">
    <property type="entry name" value="ZINC_FINGER_C2H2_1"/>
    <property type="match status" value="4"/>
</dbReference>
<dbReference type="InParanoid" id="A0A1S3WHD6"/>
<evidence type="ECO:0000256" key="1">
    <source>
        <dbReference type="ARBA" id="ARBA00006991"/>
    </source>
</evidence>
<organism evidence="16 17">
    <name type="scientific">Erinaceus europaeus</name>
    <name type="common">Western European hedgehog</name>
    <dbReference type="NCBI Taxonomy" id="9365"/>
    <lineage>
        <taxon>Eukaryota</taxon>
        <taxon>Metazoa</taxon>
        <taxon>Chordata</taxon>
        <taxon>Craniata</taxon>
        <taxon>Vertebrata</taxon>
        <taxon>Euteleostomi</taxon>
        <taxon>Mammalia</taxon>
        <taxon>Eutheria</taxon>
        <taxon>Laurasiatheria</taxon>
        <taxon>Eulipotyphla</taxon>
        <taxon>Erinaceidae</taxon>
        <taxon>Erinaceinae</taxon>
        <taxon>Erinaceus</taxon>
    </lineage>
</organism>
<dbReference type="GO" id="GO:0005634">
    <property type="term" value="C:nucleus"/>
    <property type="evidence" value="ECO:0007669"/>
    <property type="project" value="UniProtKB-SubCell"/>
</dbReference>
<dbReference type="InterPro" id="IPR013087">
    <property type="entry name" value="Znf_C2H2_type"/>
</dbReference>
<protein>
    <submittedName>
        <fullName evidence="17 18">Zinc finger protein 215</fullName>
    </submittedName>
</protein>
<dbReference type="CTD" id="7762"/>
<evidence type="ECO:0000259" key="13">
    <source>
        <dbReference type="PROSITE" id="PS50157"/>
    </source>
</evidence>
<feature type="domain" description="KRAB" evidence="15">
    <location>
        <begin position="162"/>
        <end position="236"/>
    </location>
</feature>
<dbReference type="CDD" id="cd07765">
    <property type="entry name" value="KRAB_A-box"/>
    <property type="match status" value="1"/>
</dbReference>
<feature type="region of interest" description="Disordered" evidence="12">
    <location>
        <begin position="445"/>
        <end position="471"/>
    </location>
</feature>
<evidence type="ECO:0000256" key="6">
    <source>
        <dbReference type="ARBA" id="ARBA00023015"/>
    </source>
</evidence>
<dbReference type="Pfam" id="PF02023">
    <property type="entry name" value="SCAN"/>
    <property type="match status" value="1"/>
</dbReference>
<dbReference type="eggNOG" id="KOG1721">
    <property type="taxonomic scope" value="Eukaryota"/>
</dbReference>
<dbReference type="GeneID" id="103117689"/>
<dbReference type="SUPFAM" id="SSF47353">
    <property type="entry name" value="Retrovirus capsid dimerization domain-like"/>
    <property type="match status" value="1"/>
</dbReference>
<evidence type="ECO:0000256" key="5">
    <source>
        <dbReference type="ARBA" id="ARBA00022833"/>
    </source>
</evidence>
<evidence type="ECO:0000313" key="16">
    <source>
        <dbReference type="Proteomes" id="UP001652624"/>
    </source>
</evidence>
<keyword evidence="5" id="KW-0862">Zinc</keyword>
<evidence type="ECO:0000256" key="10">
    <source>
        <dbReference type="PROSITE-ProRule" id="PRU00042"/>
    </source>
</evidence>
<evidence type="ECO:0000256" key="11">
    <source>
        <dbReference type="PROSITE-ProRule" id="PRU00187"/>
    </source>
</evidence>
<dbReference type="PANTHER" id="PTHR24381">
    <property type="entry name" value="ZINC FINGER PROTEIN"/>
    <property type="match status" value="1"/>
</dbReference>
<dbReference type="Gene3D" id="1.10.4020.10">
    <property type="entry name" value="DNA breaking-rejoining enzymes"/>
    <property type="match status" value="1"/>
</dbReference>
<dbReference type="SUPFAM" id="SSF57667">
    <property type="entry name" value="beta-beta-alpha zinc fingers"/>
    <property type="match status" value="3"/>
</dbReference>
<keyword evidence="3" id="KW-0677">Repeat</keyword>
<feature type="domain" description="C2H2-type" evidence="13">
    <location>
        <begin position="419"/>
        <end position="446"/>
    </location>
</feature>
<name>A0A1S3WHD6_ERIEU</name>
<evidence type="ECO:0000256" key="8">
    <source>
        <dbReference type="ARBA" id="ARBA00023163"/>
    </source>
</evidence>
<keyword evidence="6" id="KW-0805">Transcription regulation</keyword>
<dbReference type="PANTHER" id="PTHR24381:SF462">
    <property type="entry name" value="ZINC FINGER PROTEIN 566"/>
    <property type="match status" value="1"/>
</dbReference>
<evidence type="ECO:0000313" key="18">
    <source>
        <dbReference type="RefSeq" id="XP_060032953.1"/>
    </source>
</evidence>
<dbReference type="PROSITE" id="PS50804">
    <property type="entry name" value="SCAN_BOX"/>
    <property type="match status" value="1"/>
</dbReference>
<gene>
    <name evidence="17 18" type="primary">ZNF215</name>
</gene>
<keyword evidence="9 11" id="KW-0539">Nucleus</keyword>
<dbReference type="CDD" id="cd07936">
    <property type="entry name" value="SCAN"/>
    <property type="match status" value="1"/>
</dbReference>
<dbReference type="Gene3D" id="3.30.160.60">
    <property type="entry name" value="Classic Zinc Finger"/>
    <property type="match status" value="4"/>
</dbReference>
<comment type="subcellular location">
    <subcellularLocation>
        <location evidence="11">Nucleus</location>
    </subcellularLocation>
</comment>
<dbReference type="PROSITE" id="PS50157">
    <property type="entry name" value="ZINC_FINGER_C2H2_2"/>
    <property type="match status" value="4"/>
</dbReference>
<evidence type="ECO:0000256" key="9">
    <source>
        <dbReference type="ARBA" id="ARBA00023242"/>
    </source>
</evidence>
<feature type="domain" description="SCAN box" evidence="14">
    <location>
        <begin position="48"/>
        <end position="126"/>
    </location>
</feature>
<evidence type="ECO:0000259" key="15">
    <source>
        <dbReference type="PROSITE" id="PS50805"/>
    </source>
</evidence>
<comment type="similarity">
    <text evidence="1">Belongs to the krueppel C2H2-type zinc-finger protein family.</text>
</comment>
<keyword evidence="7" id="KW-0238">DNA-binding</keyword>
<dbReference type="STRING" id="9365.ENSEEUP00000007958"/>
<proteinExistence type="inferred from homology"/>
<evidence type="ECO:0000256" key="4">
    <source>
        <dbReference type="ARBA" id="ARBA00022771"/>
    </source>
</evidence>
<evidence type="ECO:0000256" key="2">
    <source>
        <dbReference type="ARBA" id="ARBA00022723"/>
    </source>
</evidence>
<evidence type="ECO:0000313" key="17">
    <source>
        <dbReference type="RefSeq" id="XP_016045740.2"/>
    </source>
</evidence>
<dbReference type="InterPro" id="IPR003309">
    <property type="entry name" value="SCAN_dom"/>
</dbReference>
<dbReference type="Pfam" id="PF00096">
    <property type="entry name" value="zf-C2H2"/>
    <property type="match status" value="4"/>
</dbReference>
<evidence type="ECO:0000256" key="3">
    <source>
        <dbReference type="ARBA" id="ARBA00022737"/>
    </source>
</evidence>
<dbReference type="InterPro" id="IPR038269">
    <property type="entry name" value="SCAN_sf"/>
</dbReference>
<keyword evidence="4 10" id="KW-0863">Zinc-finger</keyword>
<dbReference type="SMART" id="SM00431">
    <property type="entry name" value="SCAN"/>
    <property type="match status" value="1"/>
</dbReference>
<dbReference type="FunCoup" id="A0A1S3WHD6">
    <property type="interactions" value="1"/>
</dbReference>
<feature type="domain" description="C2H2-type" evidence="13">
    <location>
        <begin position="391"/>
        <end position="418"/>
    </location>
</feature>
<keyword evidence="8" id="KW-0804">Transcription</keyword>
<dbReference type="AlphaFoldDB" id="A0A1S3WHD6"/>
<dbReference type="RefSeq" id="XP_060032953.1">
    <property type="nucleotide sequence ID" value="XM_060176970.1"/>
</dbReference>